<comment type="caution">
    <text evidence="1">The sequence shown here is derived from an EMBL/GenBank/DDBJ whole genome shotgun (WGS) entry which is preliminary data.</text>
</comment>
<accession>A0A7W9P851</accession>
<keyword evidence="2" id="KW-1185">Reference proteome</keyword>
<name>A0A7W9P851_9NOCA</name>
<sequence length="128" mass="13724">MDPISIGTAAAVLLGTRLGEEFAKNAGASAWEAALRLRALALAKFRDNQPGRAAIETLTEAPSEENVTIVAEFVDEAARVDPTFAHEVRQLVEEARGRTQLGTFRPQAFDQAKQVNVVGDNHGPVTLS</sequence>
<organism evidence="1 2">
    <name type="scientific">Nocardia transvalensis</name>
    <dbReference type="NCBI Taxonomy" id="37333"/>
    <lineage>
        <taxon>Bacteria</taxon>
        <taxon>Bacillati</taxon>
        <taxon>Actinomycetota</taxon>
        <taxon>Actinomycetes</taxon>
        <taxon>Mycobacteriales</taxon>
        <taxon>Nocardiaceae</taxon>
        <taxon>Nocardia</taxon>
    </lineage>
</organism>
<proteinExistence type="predicted"/>
<dbReference type="EMBL" id="JACHIT010000001">
    <property type="protein sequence ID" value="MBB5911261.1"/>
    <property type="molecule type" value="Genomic_DNA"/>
</dbReference>
<dbReference type="AlphaFoldDB" id="A0A7W9P851"/>
<protein>
    <submittedName>
        <fullName evidence="1">Uncharacterized membrane protein YebE (DUF533 family)</fullName>
    </submittedName>
</protein>
<dbReference type="RefSeq" id="WP_040749302.1">
    <property type="nucleotide sequence ID" value="NZ_JACHIT010000001.1"/>
</dbReference>
<evidence type="ECO:0000313" key="1">
    <source>
        <dbReference type="EMBL" id="MBB5911261.1"/>
    </source>
</evidence>
<gene>
    <name evidence="1" type="ORF">BJY24_000128</name>
</gene>
<dbReference type="Proteomes" id="UP000540412">
    <property type="component" value="Unassembled WGS sequence"/>
</dbReference>
<evidence type="ECO:0000313" key="2">
    <source>
        <dbReference type="Proteomes" id="UP000540412"/>
    </source>
</evidence>
<reference evidence="1 2" key="1">
    <citation type="submission" date="2020-08" db="EMBL/GenBank/DDBJ databases">
        <title>Sequencing the genomes of 1000 actinobacteria strains.</title>
        <authorList>
            <person name="Klenk H.-P."/>
        </authorList>
    </citation>
    <scope>NUCLEOTIDE SEQUENCE [LARGE SCALE GENOMIC DNA]</scope>
    <source>
        <strain evidence="1 2">DSM 43582</strain>
    </source>
</reference>